<dbReference type="InterPro" id="IPR038765">
    <property type="entry name" value="Papain-like_cys_pep_sf"/>
</dbReference>
<reference evidence="1 2" key="1">
    <citation type="submission" date="2020-08" db="EMBL/GenBank/DDBJ databases">
        <title>Genomic Encyclopedia of Type Strains, Phase IV (KMG-IV): sequencing the most valuable type-strain genomes for metagenomic binning, comparative biology and taxonomic classification.</title>
        <authorList>
            <person name="Goeker M."/>
        </authorList>
    </citation>
    <scope>NUCLEOTIDE SEQUENCE [LARGE SCALE GENOMIC DNA]</scope>
    <source>
        <strain evidence="1 2">DSM 103462</strain>
    </source>
</reference>
<name>A0A7W8GAC3_9SPIR</name>
<dbReference type="Proteomes" id="UP000518887">
    <property type="component" value="Unassembled WGS sequence"/>
</dbReference>
<sequence>MKKEIIEFYKKTSPFTELGLYRDFARNLPDDINELCILQRKQTIHPVGLLNSATRMEKDGFWGDLSQVPLTRLNFEEDWFPNALSMFAELLRLNPEYSVNRSAKDKIHITCRCQAIMLAATLKAKGIPARVRSGFAPYIKEDGENRDHWITEWYDQKSDCWILTDADIHLDPNINFDPNNIPRERYLTGGQAYLNLRRGELSEKQVSFASWPVTYGLAAAIRALFYDFHCLMNEEIIFLHQPEYVVFKDFKLGEEELDELDKLAELMLDPDKNFSALCQIWENQTKFRILRGGLN</sequence>
<evidence type="ECO:0008006" key="3">
    <source>
        <dbReference type="Google" id="ProtNLM"/>
    </source>
</evidence>
<dbReference type="RefSeq" id="WP_184660215.1">
    <property type="nucleotide sequence ID" value="NZ_CP031518.1"/>
</dbReference>
<accession>A0A7W8GAC3</accession>
<keyword evidence="2" id="KW-1185">Reference proteome</keyword>
<dbReference type="AlphaFoldDB" id="A0A7W8GAC3"/>
<dbReference type="EMBL" id="JACHFQ010000006">
    <property type="protein sequence ID" value="MBB5226707.1"/>
    <property type="molecule type" value="Genomic_DNA"/>
</dbReference>
<evidence type="ECO:0000313" key="1">
    <source>
        <dbReference type="EMBL" id="MBB5226707.1"/>
    </source>
</evidence>
<dbReference type="SUPFAM" id="SSF54001">
    <property type="entry name" value="Cysteine proteinases"/>
    <property type="match status" value="1"/>
</dbReference>
<protein>
    <recommendedName>
        <fullName evidence="3">Transglutaminase-like domain-containing protein</fullName>
    </recommendedName>
</protein>
<evidence type="ECO:0000313" key="2">
    <source>
        <dbReference type="Proteomes" id="UP000518887"/>
    </source>
</evidence>
<gene>
    <name evidence="1" type="ORF">HNP76_002088</name>
</gene>
<proteinExistence type="predicted"/>
<comment type="caution">
    <text evidence="1">The sequence shown here is derived from an EMBL/GenBank/DDBJ whole genome shotgun (WGS) entry which is preliminary data.</text>
</comment>
<organism evidence="1 2">
    <name type="scientific">Treponema ruminis</name>
    <dbReference type="NCBI Taxonomy" id="744515"/>
    <lineage>
        <taxon>Bacteria</taxon>
        <taxon>Pseudomonadati</taxon>
        <taxon>Spirochaetota</taxon>
        <taxon>Spirochaetia</taxon>
        <taxon>Spirochaetales</taxon>
        <taxon>Treponemataceae</taxon>
        <taxon>Treponema</taxon>
    </lineage>
</organism>